<dbReference type="InterPro" id="IPR057951">
    <property type="entry name" value="CPSF6/7_RSLD_N"/>
</dbReference>
<dbReference type="AlphaFoldDB" id="A0AAV7JSM7"/>
<dbReference type="GO" id="GO:0005634">
    <property type="term" value="C:nucleus"/>
    <property type="evidence" value="ECO:0007669"/>
    <property type="project" value="UniProtKB-SubCell"/>
</dbReference>
<dbReference type="GO" id="GO:0006397">
    <property type="term" value="P:mRNA processing"/>
    <property type="evidence" value="ECO:0007669"/>
    <property type="project" value="UniProtKB-KW"/>
</dbReference>
<gene>
    <name evidence="8" type="ORF">LOD99_5137</name>
</gene>
<dbReference type="SUPFAM" id="SSF54928">
    <property type="entry name" value="RNA-binding domain, RBD"/>
    <property type="match status" value="1"/>
</dbReference>
<keyword evidence="5" id="KW-0694">RNA-binding</keyword>
<keyword evidence="3" id="KW-0507">mRNA processing</keyword>
<evidence type="ECO:0000313" key="8">
    <source>
        <dbReference type="EMBL" id="KAI6651529.1"/>
    </source>
</evidence>
<dbReference type="InterPro" id="IPR034772">
    <property type="entry name" value="CPSF6/7"/>
</dbReference>
<accession>A0AAV7JSM7</accession>
<evidence type="ECO:0000256" key="6">
    <source>
        <dbReference type="SAM" id="MobiDB-lite"/>
    </source>
</evidence>
<comment type="caution">
    <text evidence="8">The sequence shown here is derived from an EMBL/GenBank/DDBJ whole genome shotgun (WGS) entry which is preliminary data.</text>
</comment>
<evidence type="ECO:0000256" key="2">
    <source>
        <dbReference type="ARBA" id="ARBA00006265"/>
    </source>
</evidence>
<dbReference type="InterPro" id="IPR000504">
    <property type="entry name" value="RRM_dom"/>
</dbReference>
<dbReference type="GO" id="GO:0003723">
    <property type="term" value="F:RNA binding"/>
    <property type="evidence" value="ECO:0007669"/>
    <property type="project" value="UniProtKB-UniRule"/>
</dbReference>
<name>A0AAV7JSM7_9METZ</name>
<dbReference type="EMBL" id="JAKMXF010000303">
    <property type="protein sequence ID" value="KAI6651529.1"/>
    <property type="molecule type" value="Genomic_DNA"/>
</dbReference>
<dbReference type="PANTHER" id="PTHR23204">
    <property type="entry name" value="CLEAVAGE AND POLYADENYLATION SPECIFIC FACTOR"/>
    <property type="match status" value="1"/>
</dbReference>
<feature type="compositionally biased region" description="Basic and acidic residues" evidence="6">
    <location>
        <begin position="204"/>
        <end position="216"/>
    </location>
</feature>
<keyword evidence="4" id="KW-0539">Nucleus</keyword>
<sequence>MSTSGVDLYTDVLDDPVDLEMEEVNIKLENQGTVSVSEDLLDDVLTAPVVPIHNFKQEMDDLALEADNNNEELGESARLKAELLSKQTQEGIPAGKTSQSTSVDNSTLGISFDPNKRNAIFIGNLTWWTTDVDLVQLLKENEFQEVKAIKFFENRANGQSKGFALIELKNEETAQEAVEKLKDCVIHGQIPVLAMASKTSAHQFEQRSREASDSKGGRGPMKAGQNTMKKSTEVKAFSAPTMFPPAGPIGLQTYAGLPPPPVLSATGPLIADPSQLLPPIPPHHVPPPGLTLAGLPPPVPQVSLHAGVLGGLGGTKGLAPHVNPAFFSGAQPHVEMFSQSAIAVAESNLGNYDSAIDTLRTAISLVKQSGPDSNGNQLVIESLYERMKDIEKRYHSRSSSSSRHRGHRHDRDRDRERKRDYERDSRRDRSRSPEDPRHRSYSDRYREKERYRH</sequence>
<organism evidence="8 9">
    <name type="scientific">Oopsacas minuta</name>
    <dbReference type="NCBI Taxonomy" id="111878"/>
    <lineage>
        <taxon>Eukaryota</taxon>
        <taxon>Metazoa</taxon>
        <taxon>Porifera</taxon>
        <taxon>Hexactinellida</taxon>
        <taxon>Hexasterophora</taxon>
        <taxon>Lyssacinosida</taxon>
        <taxon>Leucopsacidae</taxon>
        <taxon>Oopsacas</taxon>
    </lineage>
</organism>
<feature type="region of interest" description="Disordered" evidence="6">
    <location>
        <begin position="197"/>
        <end position="231"/>
    </location>
</feature>
<feature type="domain" description="RRM" evidence="7">
    <location>
        <begin position="118"/>
        <end position="198"/>
    </location>
</feature>
<feature type="region of interest" description="Disordered" evidence="6">
    <location>
        <begin position="88"/>
        <end position="108"/>
    </location>
</feature>
<evidence type="ECO:0000256" key="3">
    <source>
        <dbReference type="ARBA" id="ARBA00022664"/>
    </source>
</evidence>
<dbReference type="InterPro" id="IPR035979">
    <property type="entry name" value="RBD_domain_sf"/>
</dbReference>
<feature type="region of interest" description="Disordered" evidence="6">
    <location>
        <begin position="393"/>
        <end position="453"/>
    </location>
</feature>
<dbReference type="PROSITE" id="PS50102">
    <property type="entry name" value="RRM"/>
    <property type="match status" value="1"/>
</dbReference>
<comment type="similarity">
    <text evidence="2">Belongs to the RRM CPSF6/7 family.</text>
</comment>
<keyword evidence="9" id="KW-1185">Reference proteome</keyword>
<dbReference type="InterPro" id="IPR012677">
    <property type="entry name" value="Nucleotide-bd_a/b_plait_sf"/>
</dbReference>
<dbReference type="SMART" id="SM00360">
    <property type="entry name" value="RRM"/>
    <property type="match status" value="1"/>
</dbReference>
<evidence type="ECO:0000256" key="4">
    <source>
        <dbReference type="ARBA" id="ARBA00023242"/>
    </source>
</evidence>
<evidence type="ECO:0000256" key="1">
    <source>
        <dbReference type="ARBA" id="ARBA00004123"/>
    </source>
</evidence>
<dbReference type="Gene3D" id="3.30.70.330">
    <property type="match status" value="1"/>
</dbReference>
<feature type="compositionally biased region" description="Basic and acidic residues" evidence="6">
    <location>
        <begin position="409"/>
        <end position="453"/>
    </location>
</feature>
<reference evidence="8 9" key="1">
    <citation type="journal article" date="2023" name="BMC Biol.">
        <title>The compact genome of the sponge Oopsacas minuta (Hexactinellida) is lacking key metazoan core genes.</title>
        <authorList>
            <person name="Santini S."/>
            <person name="Schenkelaars Q."/>
            <person name="Jourda C."/>
            <person name="Duchesne M."/>
            <person name="Belahbib H."/>
            <person name="Rocher C."/>
            <person name="Selva M."/>
            <person name="Riesgo A."/>
            <person name="Vervoort M."/>
            <person name="Leys S.P."/>
            <person name="Kodjabachian L."/>
            <person name="Le Bivic A."/>
            <person name="Borchiellini C."/>
            <person name="Claverie J.M."/>
            <person name="Renard E."/>
        </authorList>
    </citation>
    <scope>NUCLEOTIDE SEQUENCE [LARGE SCALE GENOMIC DNA]</scope>
    <source>
        <strain evidence="8">SPO-2</strain>
    </source>
</reference>
<dbReference type="Pfam" id="PF25524">
    <property type="entry name" value="RSLD_CPSF6"/>
    <property type="match status" value="1"/>
</dbReference>
<proteinExistence type="inferred from homology"/>
<evidence type="ECO:0000313" key="9">
    <source>
        <dbReference type="Proteomes" id="UP001165289"/>
    </source>
</evidence>
<dbReference type="Pfam" id="PF00076">
    <property type="entry name" value="RRM_1"/>
    <property type="match status" value="1"/>
</dbReference>
<evidence type="ECO:0000256" key="5">
    <source>
        <dbReference type="PROSITE-ProRule" id="PRU00176"/>
    </source>
</evidence>
<comment type="subcellular location">
    <subcellularLocation>
        <location evidence="1">Nucleus</location>
    </subcellularLocation>
</comment>
<evidence type="ECO:0000259" key="7">
    <source>
        <dbReference type="PROSITE" id="PS50102"/>
    </source>
</evidence>
<dbReference type="Proteomes" id="UP001165289">
    <property type="component" value="Unassembled WGS sequence"/>
</dbReference>
<protein>
    <submittedName>
        <fullName evidence="8">Cleavage and polyadenylation specificity factor subunit 6-like</fullName>
    </submittedName>
</protein>